<accession>A0A1G1WNM1</accession>
<evidence type="ECO:0000256" key="1">
    <source>
        <dbReference type="SAM" id="Phobius"/>
    </source>
</evidence>
<dbReference type="AlphaFoldDB" id="A0A1G1WNM1"/>
<reference evidence="2 3" key="1">
    <citation type="journal article" date="2016" name="Nat. Commun.">
        <title>Thousands of microbial genomes shed light on interconnected biogeochemical processes in an aquifer system.</title>
        <authorList>
            <person name="Anantharaman K."/>
            <person name="Brown C.T."/>
            <person name="Hug L.A."/>
            <person name="Sharon I."/>
            <person name="Castelle C.J."/>
            <person name="Probst A.J."/>
            <person name="Thomas B.C."/>
            <person name="Singh A."/>
            <person name="Wilkins M.J."/>
            <person name="Karaoz U."/>
            <person name="Brodie E.L."/>
            <person name="Williams K.H."/>
            <person name="Hubbard S.S."/>
            <person name="Banfield J.F."/>
        </authorList>
    </citation>
    <scope>NUCLEOTIDE SEQUENCE [LARGE SCALE GENOMIC DNA]</scope>
</reference>
<keyword evidence="1" id="KW-0812">Transmembrane</keyword>
<sequence length="99" mass="11302">MPRKTREEKILARLHRLERTAPTLESNANEPTAVKEKKASGVRLEEAHVNIPLPIATRSNERTDYSFVLTDLRKTLFLTAAAVLIEVVLSYILHFKHIL</sequence>
<dbReference type="Proteomes" id="UP000178068">
    <property type="component" value="Unassembled WGS sequence"/>
</dbReference>
<gene>
    <name evidence="2" type="ORF">A3F35_02295</name>
</gene>
<evidence type="ECO:0000313" key="2">
    <source>
        <dbReference type="EMBL" id="OGY29335.1"/>
    </source>
</evidence>
<dbReference type="EMBL" id="MHCZ01000036">
    <property type="protein sequence ID" value="OGY29335.1"/>
    <property type="molecule type" value="Genomic_DNA"/>
</dbReference>
<feature type="transmembrane region" description="Helical" evidence="1">
    <location>
        <begin position="75"/>
        <end position="93"/>
    </location>
</feature>
<comment type="caution">
    <text evidence="2">The sequence shown here is derived from an EMBL/GenBank/DDBJ whole genome shotgun (WGS) entry which is preliminary data.</text>
</comment>
<organism evidence="2 3">
    <name type="scientific">Candidatus Woykebacteria bacterium RIFCSPHIGHO2_12_FULL_45_10</name>
    <dbReference type="NCBI Taxonomy" id="1802603"/>
    <lineage>
        <taxon>Bacteria</taxon>
        <taxon>Candidatus Woykeibacteriota</taxon>
    </lineage>
</organism>
<evidence type="ECO:0000313" key="3">
    <source>
        <dbReference type="Proteomes" id="UP000178068"/>
    </source>
</evidence>
<keyword evidence="1" id="KW-0472">Membrane</keyword>
<proteinExistence type="predicted"/>
<protein>
    <submittedName>
        <fullName evidence="2">Uncharacterized protein</fullName>
    </submittedName>
</protein>
<keyword evidence="1" id="KW-1133">Transmembrane helix</keyword>
<name>A0A1G1WNM1_9BACT</name>